<name>A0ABM1IE51_POLDO</name>
<dbReference type="GeneID" id="107067461"/>
<feature type="coiled-coil region" evidence="7">
    <location>
        <begin position="252"/>
        <end position="279"/>
    </location>
</feature>
<evidence type="ECO:0000313" key="9">
    <source>
        <dbReference type="Proteomes" id="UP000694924"/>
    </source>
</evidence>
<evidence type="ECO:0000313" key="10">
    <source>
        <dbReference type="RefSeq" id="XP_015178488.1"/>
    </source>
</evidence>
<comment type="similarity">
    <text evidence="2">Belongs to the TACC family.</text>
</comment>
<evidence type="ECO:0000256" key="6">
    <source>
        <dbReference type="ARBA" id="ARBA00023212"/>
    </source>
</evidence>
<comment type="subcellular location">
    <subcellularLocation>
        <location evidence="1">Cytoplasm</location>
        <location evidence="1">Cytoskeleton</location>
    </subcellularLocation>
</comment>
<evidence type="ECO:0000256" key="2">
    <source>
        <dbReference type="ARBA" id="ARBA00009423"/>
    </source>
</evidence>
<sequence length="945" mass="107315">MEIRRPGEMSNPKNIIVGGQVREGTRVVLREITAMLHNSPPTQTSPRRKDHLKIKIGNDTTNNTFSKAAAEHEVKVRFAREFADADLVTYSTPESFSSESSYYSIGSIQSTKTSGINSDIDDNTNSPLYKVSDTSYVDSNIPGVNDLIRAYADIQLDCNTEEVSSCNSIYESPNDTLIQTFNSAIDDTDVFIDEKTPINGHLNETCTLENGSATPVIINPSQTEEELLVDHLTCNNTSQESLHLKTDISFTKEDIAGNVEESKEELKEYQVESVQLTLETSTPRSTTPVDCSNNVEEDKVEHLCNNINDKETDTCNKITQEVDLSNTDKSEIDTTNNTCIIDQIVTNIVNENIKSDDRDENKTDRNNIDVIKNNINEHEIDKTINIDDNNIDTTINVADHEIDTTINIDENEIDTTINIIHEHKIDTTINIKEDKTDVTFERKEDKQIDTTDKLYEQLINTKLNVNDNKYDVTFNVNENNNNNNNKIDSTNNVNESEETELNDFNQTKTDKNNKVNEENLIEKNIDELDGVDDNNIKSTSKDEILDETLTLTDDIFLNNDPINEVEHIEFNYEEFKPQRQSTTLTNKNDDNDNDDICCSLEKLELAAGEIADDILKSPLEFEDDISNPVLEIFHDPTTFDFLSARGNSESSNRLRNESLFVKFDPLLANTSMLPQGNSQVFSTPTSGTIHKLEEIQDKNDEPLQVTKSDTKEVENIDGTEKLDLLRATVSQLEKELEKQKTEYECKLEKQKATSQEKITKLQAQLNEEIENKNQLAVVVDEYEKSISRLLTEKERDHANLEQEKARIQEELQATNLHLSNTEAAFNDVHLKYERLKGVVSAYKNNESVLKESIQENLETIKSLENRYDQLKTHAMSQLRKANLELVDIQKQHESETVKLHAMVRKAELKSNSLAEIVEQKTKENKELTQILDELIARVGGRQNAE</sequence>
<evidence type="ECO:0000256" key="4">
    <source>
        <dbReference type="ARBA" id="ARBA00022553"/>
    </source>
</evidence>
<evidence type="ECO:0000256" key="7">
    <source>
        <dbReference type="SAM" id="Coils"/>
    </source>
</evidence>
<proteinExistence type="inferred from homology"/>
<feature type="coiled-coil region" evidence="7">
    <location>
        <begin position="853"/>
        <end position="880"/>
    </location>
</feature>
<evidence type="ECO:0000256" key="5">
    <source>
        <dbReference type="ARBA" id="ARBA00023054"/>
    </source>
</evidence>
<dbReference type="Gene3D" id="1.20.5.1700">
    <property type="match status" value="1"/>
</dbReference>
<organism evidence="9 10">
    <name type="scientific">Polistes dominula</name>
    <name type="common">European paper wasp</name>
    <name type="synonym">Vespa dominula</name>
    <dbReference type="NCBI Taxonomy" id="743375"/>
    <lineage>
        <taxon>Eukaryota</taxon>
        <taxon>Metazoa</taxon>
        <taxon>Ecdysozoa</taxon>
        <taxon>Arthropoda</taxon>
        <taxon>Hexapoda</taxon>
        <taxon>Insecta</taxon>
        <taxon>Pterygota</taxon>
        <taxon>Neoptera</taxon>
        <taxon>Endopterygota</taxon>
        <taxon>Hymenoptera</taxon>
        <taxon>Apocrita</taxon>
        <taxon>Aculeata</taxon>
        <taxon>Vespoidea</taxon>
        <taxon>Vespidae</taxon>
        <taxon>Polistinae</taxon>
        <taxon>Polistini</taxon>
        <taxon>Polistes</taxon>
    </lineage>
</organism>
<evidence type="ECO:0000256" key="3">
    <source>
        <dbReference type="ARBA" id="ARBA00022490"/>
    </source>
</evidence>
<reference evidence="10" key="1">
    <citation type="submission" date="2025-08" db="UniProtKB">
        <authorList>
            <consortium name="RefSeq"/>
        </authorList>
    </citation>
    <scope>IDENTIFICATION</scope>
    <source>
        <tissue evidence="10">Whole body</tissue>
    </source>
</reference>
<dbReference type="RefSeq" id="XP_015178488.1">
    <property type="nucleotide sequence ID" value="XM_015323002.1"/>
</dbReference>
<evidence type="ECO:0000256" key="1">
    <source>
        <dbReference type="ARBA" id="ARBA00004245"/>
    </source>
</evidence>
<feature type="coiled-coil region" evidence="7">
    <location>
        <begin position="722"/>
        <end position="817"/>
    </location>
</feature>
<keyword evidence="3" id="KW-0963">Cytoplasm</keyword>
<gene>
    <name evidence="10" type="primary">LOC107067461</name>
</gene>
<accession>A0ABM1IE51</accession>
<keyword evidence="9" id="KW-1185">Reference proteome</keyword>
<dbReference type="InterPro" id="IPR039915">
    <property type="entry name" value="TACC"/>
</dbReference>
<dbReference type="PANTHER" id="PTHR13924:SF10">
    <property type="entry name" value="TRANSFORMING ACIDIC COILED-COIL PROTEIN, ISOFORM K"/>
    <property type="match status" value="1"/>
</dbReference>
<feature type="domain" description="Transforming acidic coiled-coil-containing protein C-terminal" evidence="8">
    <location>
        <begin position="745"/>
        <end position="935"/>
    </location>
</feature>
<protein>
    <submittedName>
        <fullName evidence="10">Uncharacterized protein PFB0145c isoform X1</fullName>
    </submittedName>
</protein>
<dbReference type="PANTHER" id="PTHR13924">
    <property type="entry name" value="TRANSFORMING ACIDIC COILED-COIL CONTAINING PROTEIN 1/2"/>
    <property type="match status" value="1"/>
</dbReference>
<dbReference type="InterPro" id="IPR007707">
    <property type="entry name" value="TACC_C"/>
</dbReference>
<keyword evidence="6" id="KW-0206">Cytoskeleton</keyword>
<keyword evidence="4" id="KW-0597">Phosphoprotein</keyword>
<keyword evidence="5 7" id="KW-0175">Coiled coil</keyword>
<evidence type="ECO:0000259" key="8">
    <source>
        <dbReference type="Pfam" id="PF05010"/>
    </source>
</evidence>
<dbReference type="Pfam" id="PF05010">
    <property type="entry name" value="TACC_C"/>
    <property type="match status" value="1"/>
</dbReference>
<dbReference type="Proteomes" id="UP000694924">
    <property type="component" value="Unplaced"/>
</dbReference>